<reference evidence="1" key="1">
    <citation type="submission" date="2022-07" db="EMBL/GenBank/DDBJ databases">
        <title>Genome Sequence of Lecanicillium saksenae.</title>
        <authorList>
            <person name="Buettner E."/>
        </authorList>
    </citation>
    <scope>NUCLEOTIDE SEQUENCE</scope>
    <source>
        <strain evidence="1">VT-O1</strain>
    </source>
</reference>
<sequence length="159" mass="16913">MHGCAGAIAALKPRDVGTFQSTIQNITGEVANLDIALNGVVAQFESVASSIKSGYDALKEQSVLSKDDSFAFLITYNKLRLKVNSTIDHPFEKKSSIEASPTCQSVKQMAARSGFNTMKLAQAVANKTDPAFATLFAAVSDGTRTKFDSDLAGFACQHS</sequence>
<protein>
    <submittedName>
        <fullName evidence="1">Uncharacterized protein</fullName>
    </submittedName>
</protein>
<name>A0ACC1R808_9HYPO</name>
<keyword evidence="2" id="KW-1185">Reference proteome</keyword>
<dbReference type="Proteomes" id="UP001148737">
    <property type="component" value="Unassembled WGS sequence"/>
</dbReference>
<comment type="caution">
    <text evidence="1">The sequence shown here is derived from an EMBL/GenBank/DDBJ whole genome shotgun (WGS) entry which is preliminary data.</text>
</comment>
<accession>A0ACC1R808</accession>
<evidence type="ECO:0000313" key="1">
    <source>
        <dbReference type="EMBL" id="KAJ3498756.1"/>
    </source>
</evidence>
<dbReference type="EMBL" id="JANAKD010000036">
    <property type="protein sequence ID" value="KAJ3498756.1"/>
    <property type="molecule type" value="Genomic_DNA"/>
</dbReference>
<evidence type="ECO:0000313" key="2">
    <source>
        <dbReference type="Proteomes" id="UP001148737"/>
    </source>
</evidence>
<organism evidence="1 2">
    <name type="scientific">Lecanicillium saksenae</name>
    <dbReference type="NCBI Taxonomy" id="468837"/>
    <lineage>
        <taxon>Eukaryota</taxon>
        <taxon>Fungi</taxon>
        <taxon>Dikarya</taxon>
        <taxon>Ascomycota</taxon>
        <taxon>Pezizomycotina</taxon>
        <taxon>Sordariomycetes</taxon>
        <taxon>Hypocreomycetidae</taxon>
        <taxon>Hypocreales</taxon>
        <taxon>Cordycipitaceae</taxon>
        <taxon>Lecanicillium</taxon>
    </lineage>
</organism>
<gene>
    <name evidence="1" type="ORF">NLG97_g874</name>
</gene>
<proteinExistence type="predicted"/>